<evidence type="ECO:0000313" key="3">
    <source>
        <dbReference type="EMBL" id="MPC83683.1"/>
    </source>
</evidence>
<feature type="transmembrane region" description="Helical" evidence="1">
    <location>
        <begin position="84"/>
        <end position="105"/>
    </location>
</feature>
<evidence type="ECO:0000313" key="4">
    <source>
        <dbReference type="Proteomes" id="UP000324222"/>
    </source>
</evidence>
<feature type="chain" id="PRO_5022807373" evidence="2">
    <location>
        <begin position="29"/>
        <end position="148"/>
    </location>
</feature>
<keyword evidence="2" id="KW-0732">Signal</keyword>
<proteinExistence type="predicted"/>
<keyword evidence="4" id="KW-1185">Reference proteome</keyword>
<evidence type="ECO:0000256" key="2">
    <source>
        <dbReference type="SAM" id="SignalP"/>
    </source>
</evidence>
<keyword evidence="1" id="KW-0472">Membrane</keyword>
<name>A0A5B7IMH8_PORTR</name>
<dbReference type="EMBL" id="VSRR010063148">
    <property type="protein sequence ID" value="MPC83683.1"/>
    <property type="molecule type" value="Genomic_DNA"/>
</dbReference>
<keyword evidence="1" id="KW-0812">Transmembrane</keyword>
<reference evidence="3 4" key="1">
    <citation type="submission" date="2019-05" db="EMBL/GenBank/DDBJ databases">
        <title>Another draft genome of Portunus trituberculatus and its Hox gene families provides insights of decapod evolution.</title>
        <authorList>
            <person name="Jeong J.-H."/>
            <person name="Song I."/>
            <person name="Kim S."/>
            <person name="Choi T."/>
            <person name="Kim D."/>
            <person name="Ryu S."/>
            <person name="Kim W."/>
        </authorList>
    </citation>
    <scope>NUCLEOTIDE SEQUENCE [LARGE SCALE GENOMIC DNA]</scope>
    <source>
        <tissue evidence="3">Muscle</tissue>
    </source>
</reference>
<gene>
    <name evidence="3" type="ORF">E2C01_078398</name>
</gene>
<protein>
    <submittedName>
        <fullName evidence="3">Uncharacterized protein</fullName>
    </submittedName>
</protein>
<organism evidence="3 4">
    <name type="scientific">Portunus trituberculatus</name>
    <name type="common">Swimming crab</name>
    <name type="synonym">Neptunus trituberculatus</name>
    <dbReference type="NCBI Taxonomy" id="210409"/>
    <lineage>
        <taxon>Eukaryota</taxon>
        <taxon>Metazoa</taxon>
        <taxon>Ecdysozoa</taxon>
        <taxon>Arthropoda</taxon>
        <taxon>Crustacea</taxon>
        <taxon>Multicrustacea</taxon>
        <taxon>Malacostraca</taxon>
        <taxon>Eumalacostraca</taxon>
        <taxon>Eucarida</taxon>
        <taxon>Decapoda</taxon>
        <taxon>Pleocyemata</taxon>
        <taxon>Brachyura</taxon>
        <taxon>Eubrachyura</taxon>
        <taxon>Portunoidea</taxon>
        <taxon>Portunidae</taxon>
        <taxon>Portuninae</taxon>
        <taxon>Portunus</taxon>
    </lineage>
</organism>
<dbReference type="Proteomes" id="UP000324222">
    <property type="component" value="Unassembled WGS sequence"/>
</dbReference>
<feature type="signal peptide" evidence="2">
    <location>
        <begin position="1"/>
        <end position="28"/>
    </location>
</feature>
<keyword evidence="1" id="KW-1133">Transmembrane helix</keyword>
<sequence length="148" mass="16354">MRIPAVLLLVLVVVVVVMVVVVVRPGHASLVNAVPCKKLHKASDDGSCYSTLIPHTEVLVAEAPPTILPIFGHSRLSSQPKMRIPAVPLVVVVVVMVMVMMKVVVARPDNFSLLETLPCKTGFVRIGRYTCIKRDKPPNRKVKFRRTR</sequence>
<evidence type="ECO:0000256" key="1">
    <source>
        <dbReference type="SAM" id="Phobius"/>
    </source>
</evidence>
<comment type="caution">
    <text evidence="3">The sequence shown here is derived from an EMBL/GenBank/DDBJ whole genome shotgun (WGS) entry which is preliminary data.</text>
</comment>
<accession>A0A5B7IMH8</accession>
<dbReference type="AlphaFoldDB" id="A0A5B7IMH8"/>